<dbReference type="Gene3D" id="3.30.160.390">
    <property type="entry name" value="Integrase, DNA-binding domain"/>
    <property type="match status" value="1"/>
</dbReference>
<evidence type="ECO:0000313" key="6">
    <source>
        <dbReference type="EMBL" id="PTW47628.1"/>
    </source>
</evidence>
<keyword evidence="3" id="KW-0238">DNA-binding</keyword>
<dbReference type="GO" id="GO:0015074">
    <property type="term" value="P:DNA integration"/>
    <property type="evidence" value="ECO:0007669"/>
    <property type="project" value="UniProtKB-KW"/>
</dbReference>
<protein>
    <submittedName>
        <fullName evidence="6">Site-specific recombinase XerD</fullName>
    </submittedName>
</protein>
<dbReference type="OrthoDB" id="7615137at2"/>
<reference evidence="6 7" key="1">
    <citation type="submission" date="2018-04" db="EMBL/GenBank/DDBJ databases">
        <title>Genomic Encyclopedia of Type Strains, Phase III (KMG-III): the genomes of soil and plant-associated and newly described type strains.</title>
        <authorList>
            <person name="Whitman W."/>
        </authorList>
    </citation>
    <scope>NUCLEOTIDE SEQUENCE [LARGE SCALE GENOMIC DNA]</scope>
    <source>
        <strain evidence="6 7">MA-olki</strain>
    </source>
</reference>
<gene>
    <name evidence="6" type="ORF">C8J25_103349</name>
</gene>
<comment type="caution">
    <text evidence="6">The sequence shown here is derived from an EMBL/GenBank/DDBJ whole genome shotgun (WGS) entry which is preliminary data.</text>
</comment>
<proteinExistence type="inferred from homology"/>
<evidence type="ECO:0000256" key="2">
    <source>
        <dbReference type="ARBA" id="ARBA00022908"/>
    </source>
</evidence>
<keyword evidence="2" id="KW-0229">DNA integration</keyword>
<evidence type="ECO:0000256" key="4">
    <source>
        <dbReference type="ARBA" id="ARBA00023172"/>
    </source>
</evidence>
<accession>A0A2T5U839</accession>
<dbReference type="GO" id="GO:0006310">
    <property type="term" value="P:DNA recombination"/>
    <property type="evidence" value="ECO:0007669"/>
    <property type="project" value="UniProtKB-KW"/>
</dbReference>
<feature type="domain" description="Tyr recombinase" evidence="5">
    <location>
        <begin position="220"/>
        <end position="417"/>
    </location>
</feature>
<dbReference type="InterPro" id="IPR010998">
    <property type="entry name" value="Integrase_recombinase_N"/>
</dbReference>
<keyword evidence="4" id="KW-0233">DNA recombination</keyword>
<comment type="similarity">
    <text evidence="1">Belongs to the 'phage' integrase family.</text>
</comment>
<dbReference type="Pfam" id="PF00589">
    <property type="entry name" value="Phage_integrase"/>
    <property type="match status" value="1"/>
</dbReference>
<dbReference type="InterPro" id="IPR050808">
    <property type="entry name" value="Phage_Integrase"/>
</dbReference>
<dbReference type="CDD" id="cd00801">
    <property type="entry name" value="INT_P4_C"/>
    <property type="match status" value="1"/>
</dbReference>
<dbReference type="Gene3D" id="1.10.443.10">
    <property type="entry name" value="Intergrase catalytic core"/>
    <property type="match status" value="1"/>
</dbReference>
<dbReference type="InterPro" id="IPR002104">
    <property type="entry name" value="Integrase_catalytic"/>
</dbReference>
<dbReference type="SUPFAM" id="SSF56349">
    <property type="entry name" value="DNA breaking-rejoining enzymes"/>
    <property type="match status" value="1"/>
</dbReference>
<name>A0A2T5U839_9SPHN</name>
<dbReference type="PANTHER" id="PTHR30629:SF2">
    <property type="entry name" value="PROPHAGE INTEGRASE INTS-RELATED"/>
    <property type="match status" value="1"/>
</dbReference>
<evidence type="ECO:0000256" key="3">
    <source>
        <dbReference type="ARBA" id="ARBA00023125"/>
    </source>
</evidence>
<dbReference type="GO" id="GO:0003677">
    <property type="term" value="F:DNA binding"/>
    <property type="evidence" value="ECO:0007669"/>
    <property type="project" value="UniProtKB-KW"/>
</dbReference>
<dbReference type="InterPro" id="IPR053876">
    <property type="entry name" value="Phage_int_M"/>
</dbReference>
<dbReference type="PROSITE" id="PS51898">
    <property type="entry name" value="TYR_RECOMBINASE"/>
    <property type="match status" value="1"/>
</dbReference>
<dbReference type="InterPro" id="IPR011010">
    <property type="entry name" value="DNA_brk_join_enz"/>
</dbReference>
<evidence type="ECO:0000256" key="1">
    <source>
        <dbReference type="ARBA" id="ARBA00008857"/>
    </source>
</evidence>
<dbReference type="Proteomes" id="UP000244013">
    <property type="component" value="Unassembled WGS sequence"/>
</dbReference>
<dbReference type="RefSeq" id="WP_107953970.1">
    <property type="nucleotide sequence ID" value="NZ_QAYE01000003.1"/>
</dbReference>
<sequence>MVSKVRNATEAKAWEATDKRQEIAVDGTKNLYLVIQPNPSAKKSWAWRARRIGEPGTVKVTLGSLDTHSFKQAVDWSVDLTRARDLGEDTKAAKAEREAQAEAAKQALEATQAKTADWFWRELYHPRFVSVLEDKRETERMWKTAIKPAIGHLPLADIDHDHLANMIEKVRTTAPVTANRLTTMVKTMFKRSVSSLRTQTGLKVDPAQHLVKPTNEDRTRKQRVLDRRELGYLLAALDGLNGKGYRAVYARALKLCAMTGVRISEALEASWSEFDLEAGLWSIPDTRTKNDLPHLVPLVGETLDWLKSLKAKATGDWVFSTNGKTPLTGTSKPQAAMLSRTSALAERDGLEHEVWSAHAIRRTFSTQMSAITDDDLTPSIPPMVVEALLNHVSGMKAGVAGVYNKHAYLKERRSALVLWNAHLKTVLAEERARASAAMKVAA</sequence>
<evidence type="ECO:0000313" key="7">
    <source>
        <dbReference type="Proteomes" id="UP000244013"/>
    </source>
</evidence>
<dbReference type="Pfam" id="PF22022">
    <property type="entry name" value="Phage_int_M"/>
    <property type="match status" value="1"/>
</dbReference>
<dbReference type="InterPro" id="IPR013762">
    <property type="entry name" value="Integrase-like_cat_sf"/>
</dbReference>
<dbReference type="GeneID" id="91005691"/>
<dbReference type="Gene3D" id="1.10.150.130">
    <property type="match status" value="1"/>
</dbReference>
<dbReference type="AlphaFoldDB" id="A0A2T5U839"/>
<dbReference type="InterPro" id="IPR038488">
    <property type="entry name" value="Integrase_DNA-bd_sf"/>
</dbReference>
<evidence type="ECO:0000259" key="5">
    <source>
        <dbReference type="PROSITE" id="PS51898"/>
    </source>
</evidence>
<dbReference type="EMBL" id="QAYE01000003">
    <property type="protein sequence ID" value="PTW47628.1"/>
    <property type="molecule type" value="Genomic_DNA"/>
</dbReference>
<organism evidence="6 7">
    <name type="scientific">Sphingomonas faeni</name>
    <dbReference type="NCBI Taxonomy" id="185950"/>
    <lineage>
        <taxon>Bacteria</taxon>
        <taxon>Pseudomonadati</taxon>
        <taxon>Pseudomonadota</taxon>
        <taxon>Alphaproteobacteria</taxon>
        <taxon>Sphingomonadales</taxon>
        <taxon>Sphingomonadaceae</taxon>
        <taxon>Sphingomonas</taxon>
    </lineage>
</organism>
<dbReference type="PANTHER" id="PTHR30629">
    <property type="entry name" value="PROPHAGE INTEGRASE"/>
    <property type="match status" value="1"/>
</dbReference>